<dbReference type="AlphaFoldDB" id="A0A6N2KGZ1"/>
<proteinExistence type="predicted"/>
<evidence type="ECO:0000313" key="1">
    <source>
        <dbReference type="EMBL" id="VFU27486.1"/>
    </source>
</evidence>
<accession>A0A6N2KGZ1</accession>
<dbReference type="EMBL" id="CAADRP010000369">
    <property type="protein sequence ID" value="VFU27486.1"/>
    <property type="molecule type" value="Genomic_DNA"/>
</dbReference>
<sequence length="121" mass="13106">MKKGEDLDRRAGELNGVHGGLELRQIGEAVPCLLLLLHHLRSQIIEALLLCFVLAVNKEGGEGGGGGGAVEIRREDNVIFVLTKSSTKLDETRKPLAVTAYKKETARLSFSGNKILEKVPC</sequence>
<protein>
    <submittedName>
        <fullName evidence="1">Uncharacterized protein</fullName>
    </submittedName>
</protein>
<organism evidence="1">
    <name type="scientific">Salix viminalis</name>
    <name type="common">Common osier</name>
    <name type="synonym">Basket willow</name>
    <dbReference type="NCBI Taxonomy" id="40686"/>
    <lineage>
        <taxon>Eukaryota</taxon>
        <taxon>Viridiplantae</taxon>
        <taxon>Streptophyta</taxon>
        <taxon>Embryophyta</taxon>
        <taxon>Tracheophyta</taxon>
        <taxon>Spermatophyta</taxon>
        <taxon>Magnoliopsida</taxon>
        <taxon>eudicotyledons</taxon>
        <taxon>Gunneridae</taxon>
        <taxon>Pentapetalae</taxon>
        <taxon>rosids</taxon>
        <taxon>fabids</taxon>
        <taxon>Malpighiales</taxon>
        <taxon>Salicaceae</taxon>
        <taxon>Saliceae</taxon>
        <taxon>Salix</taxon>
    </lineage>
</organism>
<name>A0A6N2KGZ1_SALVM</name>
<reference evidence="1" key="1">
    <citation type="submission" date="2019-03" db="EMBL/GenBank/DDBJ databases">
        <authorList>
            <person name="Mank J."/>
            <person name="Almeida P."/>
        </authorList>
    </citation>
    <scope>NUCLEOTIDE SEQUENCE</scope>
    <source>
        <strain evidence="1">78183</strain>
    </source>
</reference>
<gene>
    <name evidence="1" type="ORF">SVIM_LOCUS82861</name>
</gene>